<organism evidence="2 3">
    <name type="scientific">Bagarius yarrelli</name>
    <name type="common">Goonch</name>
    <name type="synonym">Bagrus yarrelli</name>
    <dbReference type="NCBI Taxonomy" id="175774"/>
    <lineage>
        <taxon>Eukaryota</taxon>
        <taxon>Metazoa</taxon>
        <taxon>Chordata</taxon>
        <taxon>Craniata</taxon>
        <taxon>Vertebrata</taxon>
        <taxon>Euteleostomi</taxon>
        <taxon>Actinopterygii</taxon>
        <taxon>Neopterygii</taxon>
        <taxon>Teleostei</taxon>
        <taxon>Ostariophysi</taxon>
        <taxon>Siluriformes</taxon>
        <taxon>Sisoridae</taxon>
        <taxon>Sisorinae</taxon>
        <taxon>Bagarius</taxon>
    </lineage>
</organism>
<proteinExistence type="predicted"/>
<dbReference type="AlphaFoldDB" id="A0A556TX56"/>
<evidence type="ECO:0000313" key="2">
    <source>
        <dbReference type="EMBL" id="TSL04322.1"/>
    </source>
</evidence>
<dbReference type="EMBL" id="VCAZ01000025">
    <property type="protein sequence ID" value="TSL04322.1"/>
    <property type="molecule type" value="Genomic_DNA"/>
</dbReference>
<evidence type="ECO:0000313" key="3">
    <source>
        <dbReference type="Proteomes" id="UP000319801"/>
    </source>
</evidence>
<keyword evidence="3" id="KW-1185">Reference proteome</keyword>
<name>A0A556TX56_BAGYA</name>
<dbReference type="Proteomes" id="UP000319801">
    <property type="component" value="Unassembled WGS sequence"/>
</dbReference>
<accession>A0A556TX56</accession>
<reference evidence="2 3" key="1">
    <citation type="journal article" date="2019" name="Genome Biol. Evol.">
        <title>Whole-Genome Sequencing of the Giant Devil Catfish, Bagarius yarrelli.</title>
        <authorList>
            <person name="Jiang W."/>
            <person name="Lv Y."/>
            <person name="Cheng L."/>
            <person name="Yang K."/>
            <person name="Chao B."/>
            <person name="Wang X."/>
            <person name="Li Y."/>
            <person name="Pan X."/>
            <person name="You X."/>
            <person name="Zhang Y."/>
            <person name="Yang J."/>
            <person name="Li J."/>
            <person name="Zhang X."/>
            <person name="Liu S."/>
            <person name="Sun C."/>
            <person name="Yang J."/>
            <person name="Shi Q."/>
        </authorList>
    </citation>
    <scope>NUCLEOTIDE SEQUENCE [LARGE SCALE GENOMIC DNA]</scope>
    <source>
        <strain evidence="2">JWS20170419001</strain>
        <tissue evidence="2">Muscle</tissue>
    </source>
</reference>
<evidence type="ECO:0000256" key="1">
    <source>
        <dbReference type="SAM" id="MobiDB-lite"/>
    </source>
</evidence>
<protein>
    <submittedName>
        <fullName evidence="2">Uncharacterized protein</fullName>
    </submittedName>
</protein>
<comment type="caution">
    <text evidence="2">The sequence shown here is derived from an EMBL/GenBank/DDBJ whole genome shotgun (WGS) entry which is preliminary data.</text>
</comment>
<sequence length="215" mass="24206">MVPIAAANIKVIPDFNSKSLNLIKSLKLYLCITTLRCKDRKDKTWKQDLPWPPLVRKGILLMAIGTVPCLLWKWWTWCVVLRLEDTRALAVLSGKETSRTRDNASLHQVPRPIKPVPPHSQPSSSTSNLGQEVPIQALPLPICPSCCIEDISVRKAYVNHYPQDSRYCRPTTDCQLTCCPKFKQHAGNMMEKPRGNKVPIVSVPTVSRTYHIIAG</sequence>
<gene>
    <name evidence="2" type="ORF">Baya_4002</name>
</gene>
<feature type="region of interest" description="Disordered" evidence="1">
    <location>
        <begin position="100"/>
        <end position="129"/>
    </location>
</feature>